<keyword evidence="7" id="KW-1015">Disulfide bond</keyword>
<feature type="binding site" evidence="11">
    <location>
        <begin position="180"/>
        <end position="187"/>
    </location>
    <ligand>
        <name>NAD(+)</name>
        <dbReference type="ChEBI" id="CHEBI:57540"/>
    </ligand>
</feature>
<evidence type="ECO:0000256" key="12">
    <source>
        <dbReference type="PIRSR" id="PIRSR000350-4"/>
    </source>
</evidence>
<dbReference type="PROSITE" id="PS00076">
    <property type="entry name" value="PYRIDINE_REDOX_1"/>
    <property type="match status" value="1"/>
</dbReference>
<feature type="active site" description="Proton acceptor" evidence="10">
    <location>
        <position position="449"/>
    </location>
</feature>
<keyword evidence="3 13" id="KW-0285">Flavoprotein</keyword>
<dbReference type="AlphaFoldDB" id="A0A5S3P9L3"/>
<evidence type="ECO:0000256" key="13">
    <source>
        <dbReference type="RuleBase" id="RU003692"/>
    </source>
</evidence>
<dbReference type="GO" id="GO:0005737">
    <property type="term" value="C:cytoplasm"/>
    <property type="evidence" value="ECO:0007669"/>
    <property type="project" value="UniProtKB-ARBA"/>
</dbReference>
<keyword evidence="4 11" id="KW-0274">FAD</keyword>
<keyword evidence="17" id="KW-1185">Reference proteome</keyword>
<dbReference type="Pfam" id="PF07992">
    <property type="entry name" value="Pyr_redox_2"/>
    <property type="match status" value="1"/>
</dbReference>
<evidence type="ECO:0000313" key="16">
    <source>
        <dbReference type="EMBL" id="TMM50212.1"/>
    </source>
</evidence>
<dbReference type="SUPFAM" id="SSF55424">
    <property type="entry name" value="FAD/NAD-linked reductases, dimerisation (C-terminal) domain"/>
    <property type="match status" value="1"/>
</dbReference>
<name>A0A5S3P9L3_9SPHN</name>
<dbReference type="InterPro" id="IPR006258">
    <property type="entry name" value="Lipoamide_DH"/>
</dbReference>
<evidence type="ECO:0000256" key="7">
    <source>
        <dbReference type="ARBA" id="ARBA00023157"/>
    </source>
</evidence>
<protein>
    <recommendedName>
        <fullName evidence="2 13">Dihydrolipoyl dehydrogenase</fullName>
        <ecNumber evidence="2 13">1.8.1.4</ecNumber>
    </recommendedName>
</protein>
<dbReference type="InterPro" id="IPR012999">
    <property type="entry name" value="Pyr_OxRdtase_I_AS"/>
</dbReference>
<keyword evidence="11" id="KW-0547">Nucleotide-binding</keyword>
<evidence type="ECO:0000256" key="11">
    <source>
        <dbReference type="PIRSR" id="PIRSR000350-3"/>
    </source>
</evidence>
<evidence type="ECO:0000256" key="5">
    <source>
        <dbReference type="ARBA" id="ARBA00023002"/>
    </source>
</evidence>
<feature type="domain" description="Pyridine nucleotide-disulphide oxidoreductase dimerisation" evidence="14">
    <location>
        <begin position="347"/>
        <end position="460"/>
    </location>
</feature>
<dbReference type="NCBIfam" id="TIGR01350">
    <property type="entry name" value="lipoamide_DH"/>
    <property type="match status" value="1"/>
</dbReference>
<evidence type="ECO:0000256" key="9">
    <source>
        <dbReference type="ARBA" id="ARBA00049187"/>
    </source>
</evidence>
<dbReference type="Gene3D" id="3.50.50.60">
    <property type="entry name" value="FAD/NAD(P)-binding domain"/>
    <property type="match status" value="2"/>
</dbReference>
<keyword evidence="6 11" id="KW-0520">NAD</keyword>
<dbReference type="InterPro" id="IPR016156">
    <property type="entry name" value="FAD/NAD-linked_Rdtase_dimer_sf"/>
</dbReference>
<keyword evidence="5 13" id="KW-0560">Oxidoreductase</keyword>
<dbReference type="PRINTS" id="PR00411">
    <property type="entry name" value="PNDRDTASEI"/>
</dbReference>
<feature type="binding site" evidence="11">
    <location>
        <position position="313"/>
    </location>
    <ligand>
        <name>FAD</name>
        <dbReference type="ChEBI" id="CHEBI:57692"/>
    </ligand>
</feature>
<feature type="binding site" evidence="11">
    <location>
        <begin position="319"/>
        <end position="322"/>
    </location>
    <ligand>
        <name>FAD</name>
        <dbReference type="ChEBI" id="CHEBI:57692"/>
    </ligand>
</feature>
<dbReference type="Proteomes" id="UP000309668">
    <property type="component" value="Unassembled WGS sequence"/>
</dbReference>
<dbReference type="InterPro" id="IPR023753">
    <property type="entry name" value="FAD/NAD-binding_dom"/>
</dbReference>
<dbReference type="OrthoDB" id="7410809at2"/>
<comment type="catalytic activity">
    <reaction evidence="9 13">
        <text>N(6)-[(R)-dihydrolipoyl]-L-lysyl-[protein] + NAD(+) = N(6)-[(R)-lipoyl]-L-lysyl-[protein] + NADH + H(+)</text>
        <dbReference type="Rhea" id="RHEA:15045"/>
        <dbReference type="Rhea" id="RHEA-COMP:10474"/>
        <dbReference type="Rhea" id="RHEA-COMP:10475"/>
        <dbReference type="ChEBI" id="CHEBI:15378"/>
        <dbReference type="ChEBI" id="CHEBI:57540"/>
        <dbReference type="ChEBI" id="CHEBI:57945"/>
        <dbReference type="ChEBI" id="CHEBI:83099"/>
        <dbReference type="ChEBI" id="CHEBI:83100"/>
        <dbReference type="EC" id="1.8.1.4"/>
    </reaction>
</comment>
<organism evidence="16 17">
    <name type="scientific">Qipengyuania marisflavi</name>
    <dbReference type="NCBI Taxonomy" id="2486356"/>
    <lineage>
        <taxon>Bacteria</taxon>
        <taxon>Pseudomonadati</taxon>
        <taxon>Pseudomonadota</taxon>
        <taxon>Alphaproteobacteria</taxon>
        <taxon>Sphingomonadales</taxon>
        <taxon>Erythrobacteraceae</taxon>
        <taxon>Qipengyuania</taxon>
    </lineage>
</organism>
<dbReference type="Pfam" id="PF02852">
    <property type="entry name" value="Pyr_redox_dim"/>
    <property type="match status" value="1"/>
</dbReference>
<feature type="disulfide bond" description="Redox-active" evidence="12">
    <location>
        <begin position="44"/>
        <end position="49"/>
    </location>
</feature>
<feature type="binding site" evidence="11">
    <location>
        <position position="272"/>
    </location>
    <ligand>
        <name>NAD(+)</name>
        <dbReference type="ChEBI" id="CHEBI:57540"/>
    </ligand>
</feature>
<comment type="similarity">
    <text evidence="1 13">Belongs to the class-I pyridine nucleotide-disulfide oxidoreductase family.</text>
</comment>
<evidence type="ECO:0000259" key="14">
    <source>
        <dbReference type="Pfam" id="PF02852"/>
    </source>
</evidence>
<evidence type="ECO:0000256" key="3">
    <source>
        <dbReference type="ARBA" id="ARBA00022630"/>
    </source>
</evidence>
<dbReference type="EMBL" id="VCAO01000001">
    <property type="protein sequence ID" value="TMM50212.1"/>
    <property type="molecule type" value="Genomic_DNA"/>
</dbReference>
<dbReference type="PANTHER" id="PTHR22912:SF151">
    <property type="entry name" value="DIHYDROLIPOYL DEHYDROGENASE, MITOCHONDRIAL"/>
    <property type="match status" value="1"/>
</dbReference>
<feature type="binding site" evidence="11">
    <location>
        <begin position="141"/>
        <end position="143"/>
    </location>
    <ligand>
        <name>FAD</name>
        <dbReference type="ChEBI" id="CHEBI:57692"/>
    </ligand>
</feature>
<evidence type="ECO:0000259" key="15">
    <source>
        <dbReference type="Pfam" id="PF07992"/>
    </source>
</evidence>
<evidence type="ECO:0000256" key="10">
    <source>
        <dbReference type="PIRSR" id="PIRSR000350-2"/>
    </source>
</evidence>
<dbReference type="Gene3D" id="3.30.390.30">
    <property type="match status" value="1"/>
</dbReference>
<sequence>MADYDYDVLVIGSGPGGYVAAIRAAQLGLKTACAESRETLGGTCLNVGCIPSKAMLHASEYFDAAANGTMAEMGIDVTPKLNLDKMHAQRRDAVKGLTGGIEFLFKKNKIDWKKGHATFQDAHTVKVGDETVTAKNVIIATGSSVTPLPGVDVDNDAQILVDSTGALELAKVPEKMVVIGGGVIGLELGSVWNRLGADVTVVEYLDQLLPGMDGDVRKEAAKIFKKQGMTLKMSTKVTGVSIKGKTATLTLEPAAGGDSETMEADCVLVSIGRRPNTDGLGLDAIGLELNKRGQIETDHDFRTAVDGVWAIGDVIPGPMLAHKAEDEGIACAENIAGQTGIVNHDVIPGVVYTLPEFAGVGLTQEESVEKAGGDKTKIKVGKFPMMANSRAKTNHEPDGFVKIIADAETDRVLGVWAIASVAGTMIAEAGIAMEFGATSEDIAYTCHAHPTHSEAIKEAAMGVQGKPIHI</sequence>
<dbReference type="PIRSF" id="PIRSF000350">
    <property type="entry name" value="Mercury_reductase_MerA"/>
    <property type="match status" value="1"/>
</dbReference>
<evidence type="ECO:0000256" key="4">
    <source>
        <dbReference type="ARBA" id="ARBA00022827"/>
    </source>
</evidence>
<comment type="miscellaneous">
    <text evidence="13">The active site is a redox-active disulfide bond.</text>
</comment>
<dbReference type="InterPro" id="IPR001100">
    <property type="entry name" value="Pyr_nuc-diS_OxRdtase"/>
</dbReference>
<keyword evidence="8 13" id="KW-0676">Redox-active center</keyword>
<dbReference type="InterPro" id="IPR050151">
    <property type="entry name" value="Class-I_Pyr_Nuc-Dis_Oxidored"/>
</dbReference>
<dbReference type="GO" id="GO:0006103">
    <property type="term" value="P:2-oxoglutarate metabolic process"/>
    <property type="evidence" value="ECO:0007669"/>
    <property type="project" value="TreeGrafter"/>
</dbReference>
<comment type="cofactor">
    <cofactor evidence="11 13">
        <name>FAD</name>
        <dbReference type="ChEBI" id="CHEBI:57692"/>
    </cofactor>
    <text evidence="11 13">Binds 1 FAD per subunit.</text>
</comment>
<evidence type="ECO:0000256" key="2">
    <source>
        <dbReference type="ARBA" id="ARBA00012608"/>
    </source>
</evidence>
<feature type="binding site" evidence="11">
    <location>
        <position position="53"/>
    </location>
    <ligand>
        <name>FAD</name>
        <dbReference type="ChEBI" id="CHEBI:57692"/>
    </ligand>
</feature>
<dbReference type="RefSeq" id="WP_138615816.1">
    <property type="nucleotide sequence ID" value="NZ_VCAO01000001.1"/>
</dbReference>
<proteinExistence type="inferred from homology"/>
<dbReference type="FunFam" id="3.30.390.30:FF:000001">
    <property type="entry name" value="Dihydrolipoyl dehydrogenase"/>
    <property type="match status" value="1"/>
</dbReference>
<dbReference type="InterPro" id="IPR004099">
    <property type="entry name" value="Pyr_nucl-diS_OxRdtase_dimer"/>
</dbReference>
<comment type="caution">
    <text evidence="16">The sequence shown here is derived from an EMBL/GenBank/DDBJ whole genome shotgun (WGS) entry which is preliminary data.</text>
</comment>
<dbReference type="SUPFAM" id="SSF51905">
    <property type="entry name" value="FAD/NAD(P)-binding domain"/>
    <property type="match status" value="1"/>
</dbReference>
<feature type="domain" description="FAD/NAD(P)-binding" evidence="15">
    <location>
        <begin position="6"/>
        <end position="328"/>
    </location>
</feature>
<feature type="binding site" evidence="11">
    <location>
        <position position="203"/>
    </location>
    <ligand>
        <name>NAD(+)</name>
        <dbReference type="ChEBI" id="CHEBI:57540"/>
    </ligand>
</feature>
<evidence type="ECO:0000313" key="17">
    <source>
        <dbReference type="Proteomes" id="UP000309668"/>
    </source>
</evidence>
<dbReference type="GO" id="GO:0050660">
    <property type="term" value="F:flavin adenine dinucleotide binding"/>
    <property type="evidence" value="ECO:0007669"/>
    <property type="project" value="InterPro"/>
</dbReference>
<evidence type="ECO:0000256" key="8">
    <source>
        <dbReference type="ARBA" id="ARBA00023284"/>
    </source>
</evidence>
<gene>
    <name evidence="16" type="primary">lpdA</name>
    <name evidence="16" type="ORF">FEV51_03240</name>
</gene>
<dbReference type="PRINTS" id="PR00368">
    <property type="entry name" value="FADPNR"/>
</dbReference>
<evidence type="ECO:0000256" key="1">
    <source>
        <dbReference type="ARBA" id="ARBA00007532"/>
    </source>
</evidence>
<dbReference type="InterPro" id="IPR036188">
    <property type="entry name" value="FAD/NAD-bd_sf"/>
</dbReference>
<reference evidence="16 17" key="1">
    <citation type="submission" date="2019-05" db="EMBL/GenBank/DDBJ databases">
        <title>Erythrobacter marisflavi sp. nov., isolated from isolated from water of an estuary environment.</title>
        <authorList>
            <person name="Yoon J.-H."/>
        </authorList>
    </citation>
    <scope>NUCLEOTIDE SEQUENCE [LARGE SCALE GENOMIC DNA]</scope>
    <source>
        <strain evidence="16 17">KEM-5</strain>
    </source>
</reference>
<evidence type="ECO:0000256" key="6">
    <source>
        <dbReference type="ARBA" id="ARBA00023027"/>
    </source>
</evidence>
<dbReference type="EC" id="1.8.1.4" evidence="2 13"/>
<dbReference type="GO" id="GO:0004148">
    <property type="term" value="F:dihydrolipoyl dehydrogenase (NADH) activity"/>
    <property type="evidence" value="ECO:0007669"/>
    <property type="project" value="UniProtKB-EC"/>
</dbReference>
<dbReference type="PANTHER" id="PTHR22912">
    <property type="entry name" value="DISULFIDE OXIDOREDUCTASE"/>
    <property type="match status" value="1"/>
</dbReference>
<accession>A0A5S3P9L3</accession>